<accession>A0ABX7LAX7</accession>
<dbReference type="SMART" id="SM00827">
    <property type="entry name" value="PKS_AT"/>
    <property type="match status" value="1"/>
</dbReference>
<keyword evidence="3" id="KW-0012">Acyltransferase</keyword>
<evidence type="ECO:0000256" key="4">
    <source>
        <dbReference type="ARBA" id="ARBA00048462"/>
    </source>
</evidence>
<keyword evidence="2" id="KW-0808">Transferase</keyword>
<keyword evidence="7" id="KW-1185">Reference proteome</keyword>
<dbReference type="InterPro" id="IPR016035">
    <property type="entry name" value="Acyl_Trfase/lysoPLipase"/>
</dbReference>
<dbReference type="InterPro" id="IPR001227">
    <property type="entry name" value="Ac_transferase_dom_sf"/>
</dbReference>
<dbReference type="SUPFAM" id="SSF55048">
    <property type="entry name" value="Probable ACP-binding domain of malonyl-CoA ACP transacylase"/>
    <property type="match status" value="1"/>
</dbReference>
<evidence type="ECO:0000256" key="2">
    <source>
        <dbReference type="ARBA" id="ARBA00022679"/>
    </source>
</evidence>
<dbReference type="SUPFAM" id="SSF52151">
    <property type="entry name" value="FabD/lysophospholipase-like"/>
    <property type="match status" value="1"/>
</dbReference>
<evidence type="ECO:0000256" key="3">
    <source>
        <dbReference type="ARBA" id="ARBA00023315"/>
    </source>
</evidence>
<dbReference type="RefSeq" id="WP_206101773.1">
    <property type="nucleotide sequence ID" value="NZ_CP070969.1"/>
</dbReference>
<organism evidence="6 7">
    <name type="scientific">Paenibacillus tianjinensis</name>
    <dbReference type="NCBI Taxonomy" id="2810347"/>
    <lineage>
        <taxon>Bacteria</taxon>
        <taxon>Bacillati</taxon>
        <taxon>Bacillota</taxon>
        <taxon>Bacilli</taxon>
        <taxon>Bacillales</taxon>
        <taxon>Paenibacillaceae</taxon>
        <taxon>Paenibacillus</taxon>
    </lineage>
</organism>
<dbReference type="PANTHER" id="PTHR42681">
    <property type="entry name" value="MALONYL-COA-ACYL CARRIER PROTEIN TRANSACYLASE, MITOCHONDRIAL"/>
    <property type="match status" value="1"/>
</dbReference>
<sequence length="406" mass="45300">MNKLALLFPGQGSQYTGMGKEWIGSCREAALVYEEASDWSGVDVKKLCTEEAAALGGSRNTQLAVLANSVAMFKVYEERVGIQPAVSAGHSLGEYSALTCAGALDFSDAIRLIARRGQFMEEACAEVEGGMAAVTGVSPGVVEELCALVSEPDQFVHPSNYNTDHQTVISGHKKKLEEALGVLDRRGIQYKRLPVSLPAHSRILLPARDRLVEELQSLNIRMPKWEVVSNLKASPYGSVDEIRQSLPEQIVSPVLWSSTMRLLQSSRITVAVEIGPKTVLRNLLRQSTPGIRSLAFDVVEDRTLLLQYMSSDLYRQNDAHFISLCMGIAVSVRNRNYNQEEYEEGVIIPYSEMSKMKRMYEAGGYSPEVADRDKVLEYLVQILETKRYPHDQIRRRLRTLTAERRA</sequence>
<evidence type="ECO:0000313" key="6">
    <source>
        <dbReference type="EMBL" id="QSF44179.1"/>
    </source>
</evidence>
<dbReference type="Pfam" id="PF00698">
    <property type="entry name" value="Acyl_transf_1"/>
    <property type="match status" value="1"/>
</dbReference>
<dbReference type="EC" id="2.3.1.39" evidence="1"/>
<dbReference type="InterPro" id="IPR014043">
    <property type="entry name" value="Acyl_transferase_dom"/>
</dbReference>
<dbReference type="Proteomes" id="UP000663452">
    <property type="component" value="Chromosome"/>
</dbReference>
<dbReference type="Gene3D" id="3.30.70.250">
    <property type="entry name" value="Malonyl-CoA ACP transacylase, ACP-binding"/>
    <property type="match status" value="1"/>
</dbReference>
<evidence type="ECO:0000259" key="5">
    <source>
        <dbReference type="SMART" id="SM00827"/>
    </source>
</evidence>
<gene>
    <name evidence="6" type="ORF">JRJ22_23630</name>
</gene>
<reference evidence="6 7" key="1">
    <citation type="submission" date="2021-02" db="EMBL/GenBank/DDBJ databases">
        <title>Paenibacillus tianjinensis sp. nov.</title>
        <authorList>
            <person name="Liu H."/>
        </authorList>
    </citation>
    <scope>NUCLEOTIDE SEQUENCE [LARGE SCALE GENOMIC DNA]</scope>
    <source>
        <strain evidence="6 7">TB2019</strain>
    </source>
</reference>
<evidence type="ECO:0000256" key="1">
    <source>
        <dbReference type="ARBA" id="ARBA00013258"/>
    </source>
</evidence>
<dbReference type="EMBL" id="CP070969">
    <property type="protein sequence ID" value="QSF44179.1"/>
    <property type="molecule type" value="Genomic_DNA"/>
</dbReference>
<proteinExistence type="predicted"/>
<feature type="domain" description="Malonyl-CoA:ACP transacylase (MAT)" evidence="5">
    <location>
        <begin position="7"/>
        <end position="335"/>
    </location>
</feature>
<dbReference type="PANTHER" id="PTHR42681:SF1">
    <property type="entry name" value="MALONYL-COA-ACYL CARRIER PROTEIN TRANSACYLASE, MITOCHONDRIAL"/>
    <property type="match status" value="1"/>
</dbReference>
<dbReference type="Gene3D" id="3.40.366.10">
    <property type="entry name" value="Malonyl-Coenzyme A Acyl Carrier Protein, domain 2"/>
    <property type="match status" value="1"/>
</dbReference>
<name>A0ABX7LAX7_9BACL</name>
<evidence type="ECO:0000313" key="7">
    <source>
        <dbReference type="Proteomes" id="UP000663452"/>
    </source>
</evidence>
<comment type="catalytic activity">
    <reaction evidence="4">
        <text>holo-[ACP] + malonyl-CoA = malonyl-[ACP] + CoA</text>
        <dbReference type="Rhea" id="RHEA:41792"/>
        <dbReference type="Rhea" id="RHEA-COMP:9623"/>
        <dbReference type="Rhea" id="RHEA-COMP:9685"/>
        <dbReference type="ChEBI" id="CHEBI:57287"/>
        <dbReference type="ChEBI" id="CHEBI:57384"/>
        <dbReference type="ChEBI" id="CHEBI:64479"/>
        <dbReference type="ChEBI" id="CHEBI:78449"/>
        <dbReference type="EC" id="2.3.1.39"/>
    </reaction>
</comment>
<dbReference type="InterPro" id="IPR050858">
    <property type="entry name" value="Mal-CoA-ACP_Trans/PKS_FabD"/>
</dbReference>
<dbReference type="InterPro" id="IPR016036">
    <property type="entry name" value="Malonyl_transacylase_ACP-bd"/>
</dbReference>
<protein>
    <recommendedName>
        <fullName evidence="1">[acyl-carrier-protein] S-malonyltransferase</fullName>
        <ecNumber evidence="1">2.3.1.39</ecNumber>
    </recommendedName>
</protein>